<name>A0ACC2INE9_9PLEO</name>
<gene>
    <name evidence="1" type="ORF">OPT61_g2020</name>
</gene>
<sequence>MLRGELLEVSAKPLLAVMVCCLFGAWLWKYAADRWNDRCFATQSGCKPAPKWAARWPQGLDLLVAVFRHAEAGTILQFFLDVLELSGPTHEQRLLGSSGINTIEPQNIEHILSNQFDDFDLGLRPIHFAPLLGSGIFTQDGPAWKHSRALLRPQFASNRTQNFEEIKKCVENLLQQVPADGSIDLLPLFFRLTFDTTTFLLFGKTTSSLASHKVAGEESQFAKAFNIAQRYLSHRGRLGLFYWVANTPDFRKACKTSHNFVDTEVQKALDAFEEGKTAPGRQYVFVDALVRETQDKKALRDQCLNVLLAGRDTTACCLVWTTRLLAQHQHVLTKLRAEVEAVVGIGLESPQPTREQFKKMRYLDLVLKEVLRLYPSVPINSRAAVRTTTLPLGGGPDGKASVLVRKGQAVGYCVYAMHRRKDLYGEDAMQFVPERWEDGQLSKRIGYGYLPFNGGPRVCLGQDFALLEAGYTIVRMIQRFPYIELSEKEKTVEVGREKQDLTLVVAPANGCHVYLRSSP</sequence>
<protein>
    <submittedName>
        <fullName evidence="1">Uncharacterized protein</fullName>
    </submittedName>
</protein>
<dbReference type="EMBL" id="JAPHNI010000088">
    <property type="protein sequence ID" value="KAJ8116574.1"/>
    <property type="molecule type" value="Genomic_DNA"/>
</dbReference>
<evidence type="ECO:0000313" key="1">
    <source>
        <dbReference type="EMBL" id="KAJ8116574.1"/>
    </source>
</evidence>
<comment type="caution">
    <text evidence="1">The sequence shown here is derived from an EMBL/GenBank/DDBJ whole genome shotgun (WGS) entry which is preliminary data.</text>
</comment>
<dbReference type="Proteomes" id="UP001153331">
    <property type="component" value="Unassembled WGS sequence"/>
</dbReference>
<keyword evidence="2" id="KW-1185">Reference proteome</keyword>
<evidence type="ECO:0000313" key="2">
    <source>
        <dbReference type="Proteomes" id="UP001153331"/>
    </source>
</evidence>
<accession>A0ACC2INE9</accession>
<reference evidence="1" key="1">
    <citation type="submission" date="2022-11" db="EMBL/GenBank/DDBJ databases">
        <title>Genome Sequence of Boeremia exigua.</title>
        <authorList>
            <person name="Buettner E."/>
        </authorList>
    </citation>
    <scope>NUCLEOTIDE SEQUENCE</scope>
    <source>
        <strain evidence="1">CU02</strain>
    </source>
</reference>
<proteinExistence type="predicted"/>
<organism evidence="1 2">
    <name type="scientific">Boeremia exigua</name>
    <dbReference type="NCBI Taxonomy" id="749465"/>
    <lineage>
        <taxon>Eukaryota</taxon>
        <taxon>Fungi</taxon>
        <taxon>Dikarya</taxon>
        <taxon>Ascomycota</taxon>
        <taxon>Pezizomycotina</taxon>
        <taxon>Dothideomycetes</taxon>
        <taxon>Pleosporomycetidae</taxon>
        <taxon>Pleosporales</taxon>
        <taxon>Pleosporineae</taxon>
        <taxon>Didymellaceae</taxon>
        <taxon>Boeremia</taxon>
    </lineage>
</organism>